<evidence type="ECO:0000313" key="2">
    <source>
        <dbReference type="EMBL" id="KAK0753363.1"/>
    </source>
</evidence>
<feature type="region of interest" description="Disordered" evidence="1">
    <location>
        <begin position="1"/>
        <end position="26"/>
    </location>
</feature>
<organism evidence="2 3">
    <name type="scientific">Schizothecium vesticola</name>
    <dbReference type="NCBI Taxonomy" id="314040"/>
    <lineage>
        <taxon>Eukaryota</taxon>
        <taxon>Fungi</taxon>
        <taxon>Dikarya</taxon>
        <taxon>Ascomycota</taxon>
        <taxon>Pezizomycotina</taxon>
        <taxon>Sordariomycetes</taxon>
        <taxon>Sordariomycetidae</taxon>
        <taxon>Sordariales</taxon>
        <taxon>Schizotheciaceae</taxon>
        <taxon>Schizothecium</taxon>
    </lineage>
</organism>
<sequence>MFSNKSQDYAMFTPPPESGNESAISDSGHLADSGYFGAASFTCHRCSVSSTTSTDSVRSDLFERSTTEPTRVPTFVSQHPPPKLDAMHRTFPKPPAEPSIDKLLELPPQKLSLRNHVKNARDVRVPVVDKAKEAKAFEDIKKALLLAHATMKKPQSLQ</sequence>
<feature type="region of interest" description="Disordered" evidence="1">
    <location>
        <begin position="48"/>
        <end position="99"/>
    </location>
</feature>
<keyword evidence="3" id="KW-1185">Reference proteome</keyword>
<gene>
    <name evidence="2" type="ORF">B0T18DRAFT_385432</name>
</gene>
<protein>
    <submittedName>
        <fullName evidence="2">Uncharacterized protein</fullName>
    </submittedName>
</protein>
<reference evidence="2" key="1">
    <citation type="submission" date="2023-06" db="EMBL/GenBank/DDBJ databases">
        <title>Genome-scale phylogeny and comparative genomics of the fungal order Sordariales.</title>
        <authorList>
            <consortium name="Lawrence Berkeley National Laboratory"/>
            <person name="Hensen N."/>
            <person name="Bonometti L."/>
            <person name="Westerberg I."/>
            <person name="Brannstrom I.O."/>
            <person name="Guillou S."/>
            <person name="Cros-Aarteil S."/>
            <person name="Calhoun S."/>
            <person name="Haridas S."/>
            <person name="Kuo A."/>
            <person name="Mondo S."/>
            <person name="Pangilinan J."/>
            <person name="Riley R."/>
            <person name="LaButti K."/>
            <person name="Andreopoulos B."/>
            <person name="Lipzen A."/>
            <person name="Chen C."/>
            <person name="Yanf M."/>
            <person name="Daum C."/>
            <person name="Ng V."/>
            <person name="Clum A."/>
            <person name="Steindorff A."/>
            <person name="Ohm R."/>
            <person name="Martin F."/>
            <person name="Silar P."/>
            <person name="Natvig D."/>
            <person name="Lalanne C."/>
            <person name="Gautier V."/>
            <person name="Ament-velasquez S.L."/>
            <person name="Kruys A."/>
            <person name="Hutchinson M.I."/>
            <person name="Powell A.J."/>
            <person name="Barry K."/>
            <person name="Miller A.N."/>
            <person name="Grigoriev I.V."/>
            <person name="Debuchy R."/>
            <person name="Gladieux P."/>
            <person name="Thoren M.H."/>
            <person name="Johannesson H."/>
        </authorList>
    </citation>
    <scope>NUCLEOTIDE SEQUENCE</scope>
    <source>
        <strain evidence="2">SMH3187-1</strain>
    </source>
</reference>
<name>A0AA40F8V8_9PEZI</name>
<accession>A0AA40F8V8</accession>
<dbReference type="Proteomes" id="UP001172155">
    <property type="component" value="Unassembled WGS sequence"/>
</dbReference>
<dbReference type="EMBL" id="JAUKUD010000001">
    <property type="protein sequence ID" value="KAK0753363.1"/>
    <property type="molecule type" value="Genomic_DNA"/>
</dbReference>
<feature type="compositionally biased region" description="Basic and acidic residues" evidence="1">
    <location>
        <begin position="57"/>
        <end position="66"/>
    </location>
</feature>
<proteinExistence type="predicted"/>
<comment type="caution">
    <text evidence="2">The sequence shown here is derived from an EMBL/GenBank/DDBJ whole genome shotgun (WGS) entry which is preliminary data.</text>
</comment>
<dbReference type="AlphaFoldDB" id="A0AA40F8V8"/>
<evidence type="ECO:0000313" key="3">
    <source>
        <dbReference type="Proteomes" id="UP001172155"/>
    </source>
</evidence>
<evidence type="ECO:0000256" key="1">
    <source>
        <dbReference type="SAM" id="MobiDB-lite"/>
    </source>
</evidence>